<gene>
    <name evidence="2" type="ORF">NQF87_05465</name>
</gene>
<keyword evidence="3" id="KW-1185">Reference proteome</keyword>
<reference evidence="2" key="1">
    <citation type="submission" date="2022-07" db="EMBL/GenBank/DDBJ databases">
        <title>Bombella genomes.</title>
        <authorList>
            <person name="Harer L."/>
            <person name="Styblova S."/>
            <person name="Ehrmann M."/>
        </authorList>
    </citation>
    <scope>NUCLEOTIDE SEQUENCE</scope>
    <source>
        <strain evidence="2">TMW 2.2559</strain>
    </source>
</reference>
<comment type="caution">
    <text evidence="2">The sequence shown here is derived from an EMBL/GenBank/DDBJ whole genome shotgun (WGS) entry which is preliminary data.</text>
</comment>
<dbReference type="SUPFAM" id="SSF158634">
    <property type="entry name" value="RPA2825-like"/>
    <property type="match status" value="1"/>
</dbReference>
<sequence length="132" mass="13784">MGLFNDIVSKVSGFAKSLFGSSTADAAETPQPDAAPAAADAAAPSIAQVDVDAVLKELAAKAGQPLNYKESIVDLLKLLGLDSSLKARQSLADELHYTGDKNDTATMNVWLIKQVYTELANNGGKIPAGWGH</sequence>
<dbReference type="Proteomes" id="UP001165633">
    <property type="component" value="Unassembled WGS sequence"/>
</dbReference>
<organism evidence="2 3">
    <name type="scientific">Bombella dulcis</name>
    <dbReference type="NCBI Taxonomy" id="2967339"/>
    <lineage>
        <taxon>Bacteria</taxon>
        <taxon>Pseudomonadati</taxon>
        <taxon>Pseudomonadota</taxon>
        <taxon>Alphaproteobacteria</taxon>
        <taxon>Acetobacterales</taxon>
        <taxon>Acetobacteraceae</taxon>
        <taxon>Bombella</taxon>
    </lineage>
</organism>
<dbReference type="EMBL" id="JANIDV010000003">
    <property type="protein sequence ID" value="MCX5616421.1"/>
    <property type="molecule type" value="Genomic_DNA"/>
</dbReference>
<feature type="domain" description="DUF3597" evidence="1">
    <location>
        <begin position="3"/>
        <end position="127"/>
    </location>
</feature>
<dbReference type="Pfam" id="PF12200">
    <property type="entry name" value="DUF3597"/>
    <property type="match status" value="1"/>
</dbReference>
<accession>A0ABT3WHS7</accession>
<name>A0ABT3WHS7_9PROT</name>
<evidence type="ECO:0000313" key="2">
    <source>
        <dbReference type="EMBL" id="MCX5616421.1"/>
    </source>
</evidence>
<evidence type="ECO:0000259" key="1">
    <source>
        <dbReference type="Pfam" id="PF12200"/>
    </source>
</evidence>
<dbReference type="RefSeq" id="WP_266127422.1">
    <property type="nucleotide sequence ID" value="NZ_JANIDV010000003.1"/>
</dbReference>
<protein>
    <submittedName>
        <fullName evidence="2">DUF3597 domain-containing protein</fullName>
    </submittedName>
</protein>
<proteinExistence type="predicted"/>
<evidence type="ECO:0000313" key="3">
    <source>
        <dbReference type="Proteomes" id="UP001165633"/>
    </source>
</evidence>
<dbReference type="InterPro" id="IPR022016">
    <property type="entry name" value="DUF3597"/>
</dbReference>